<keyword evidence="4" id="KW-0547">Nucleotide-binding</keyword>
<keyword evidence="5" id="KW-0067">ATP-binding</keyword>
<dbReference type="PANTHER" id="PTHR30473:SF1">
    <property type="entry name" value="PHOH-LIKE PROTEIN"/>
    <property type="match status" value="1"/>
</dbReference>
<gene>
    <name evidence="8" type="ORF">HGMM_F37H05C11</name>
</gene>
<dbReference type="PANTHER" id="PTHR30473">
    <property type="entry name" value="PROTEIN PHOH"/>
    <property type="match status" value="1"/>
</dbReference>
<dbReference type="GO" id="GO:0003723">
    <property type="term" value="F:RNA binding"/>
    <property type="evidence" value="ECO:0007669"/>
    <property type="project" value="InterPro"/>
</dbReference>
<evidence type="ECO:0000256" key="6">
    <source>
        <dbReference type="ARBA" id="ARBA00039970"/>
    </source>
</evidence>
<sequence length="322" mass="36383">MAERKTYTHQEILLKNSEEATAILGQYDRNITLIREAFAAVRVTHRGDTVRLEGPEEDVERVENLFQKLREVVQSGHVPTPDEVRYLTQQIKESESLDGVLSEPIQTTHWGEQIRPKTVGQAKYVQAIRENDIVFGIGPSGTGKTYLAVAVAIDYLKRGLCHRLILTRPAVEAGEELGFLPGDIEAKVSPYLRPLYDAIFDMIPYEEVKRLMENGRIEIAPLAFMRGRTLNNSFIILDEAQNTTATQMKMFLTRLGFKSKAVITGDITQIDLQRGKSGLKEVQTILKNIEGIAFVYLDKRDVVRHPLVKKIIEAYEKSEGKS</sequence>
<protein>
    <recommendedName>
        <fullName evidence="6">PhoH-like protein</fullName>
    </recommendedName>
</protein>
<dbReference type="SUPFAM" id="SSF52540">
    <property type="entry name" value="P-loop containing nucleoside triphosphate hydrolases"/>
    <property type="match status" value="1"/>
</dbReference>
<dbReference type="Pfam" id="PF02562">
    <property type="entry name" value="PhoH"/>
    <property type="match status" value="1"/>
</dbReference>
<evidence type="ECO:0000256" key="3">
    <source>
        <dbReference type="ARBA" id="ARBA00022490"/>
    </source>
</evidence>
<evidence type="ECO:0000256" key="1">
    <source>
        <dbReference type="ARBA" id="ARBA00004496"/>
    </source>
</evidence>
<accession>H5SJT2</accession>
<dbReference type="InterPro" id="IPR027417">
    <property type="entry name" value="P-loop_NTPase"/>
</dbReference>
<evidence type="ECO:0000256" key="5">
    <source>
        <dbReference type="ARBA" id="ARBA00022840"/>
    </source>
</evidence>
<evidence type="ECO:0000259" key="7">
    <source>
        <dbReference type="Pfam" id="PF02562"/>
    </source>
</evidence>
<reference evidence="8" key="1">
    <citation type="journal article" date="2005" name="Environ. Microbiol.">
        <title>Genetic and functional properties of uncultivated thermophilic crenarchaeotes from a subsurface gold mine as revealed by analysis of genome fragments.</title>
        <authorList>
            <person name="Nunoura T."/>
            <person name="Hirayama H."/>
            <person name="Takami H."/>
            <person name="Oida H."/>
            <person name="Nishi S."/>
            <person name="Shimamura S."/>
            <person name="Suzuki Y."/>
            <person name="Inagaki F."/>
            <person name="Takai K."/>
            <person name="Nealson K.H."/>
            <person name="Horikoshi K."/>
        </authorList>
    </citation>
    <scope>NUCLEOTIDE SEQUENCE</scope>
</reference>
<reference evidence="8" key="2">
    <citation type="journal article" date="2012" name="PLoS ONE">
        <title>A Deeply Branching Thermophilic Bacterium with an Ancient Acetyl-CoA Pathway Dominates a Subsurface Ecosystem.</title>
        <authorList>
            <person name="Takami H."/>
            <person name="Noguchi H."/>
            <person name="Takaki Y."/>
            <person name="Uchiyama I."/>
            <person name="Toyoda A."/>
            <person name="Nishi S."/>
            <person name="Chee G.-J."/>
            <person name="Arai W."/>
            <person name="Nunoura T."/>
            <person name="Itoh T."/>
            <person name="Hattori M."/>
            <person name="Takai K."/>
        </authorList>
    </citation>
    <scope>NUCLEOTIDE SEQUENCE</scope>
</reference>
<dbReference type="InterPro" id="IPR003714">
    <property type="entry name" value="PhoH"/>
</dbReference>
<comment type="subcellular location">
    <subcellularLocation>
        <location evidence="1">Cytoplasm</location>
    </subcellularLocation>
</comment>
<dbReference type="InterPro" id="IPR036612">
    <property type="entry name" value="KH_dom_type_1_sf"/>
</dbReference>
<dbReference type="Gene3D" id="3.40.50.300">
    <property type="entry name" value="P-loop containing nucleotide triphosphate hydrolases"/>
    <property type="match status" value="1"/>
</dbReference>
<proteinExistence type="inferred from homology"/>
<dbReference type="GO" id="GO:0005829">
    <property type="term" value="C:cytosol"/>
    <property type="evidence" value="ECO:0007669"/>
    <property type="project" value="TreeGrafter"/>
</dbReference>
<dbReference type="InterPro" id="IPR051451">
    <property type="entry name" value="PhoH2-like"/>
</dbReference>
<evidence type="ECO:0000256" key="4">
    <source>
        <dbReference type="ARBA" id="ARBA00022741"/>
    </source>
</evidence>
<evidence type="ECO:0000313" key="8">
    <source>
        <dbReference type="EMBL" id="BAL56418.1"/>
    </source>
</evidence>
<dbReference type="AlphaFoldDB" id="H5SJT2"/>
<evidence type="ECO:0000256" key="2">
    <source>
        <dbReference type="ARBA" id="ARBA00010393"/>
    </source>
</evidence>
<dbReference type="EMBL" id="AP011747">
    <property type="protein sequence ID" value="BAL56418.1"/>
    <property type="molecule type" value="Genomic_DNA"/>
</dbReference>
<name>H5SJT2_9BACT</name>
<keyword evidence="3" id="KW-0963">Cytoplasm</keyword>
<dbReference type="Gene3D" id="3.30.1370.10">
    <property type="entry name" value="K Homology domain, type 1"/>
    <property type="match status" value="1"/>
</dbReference>
<dbReference type="FunFam" id="3.40.50.300:FF:000013">
    <property type="entry name" value="PhoH family ATPase"/>
    <property type="match status" value="1"/>
</dbReference>
<dbReference type="GO" id="GO:0005524">
    <property type="term" value="F:ATP binding"/>
    <property type="evidence" value="ECO:0007669"/>
    <property type="project" value="UniProtKB-KW"/>
</dbReference>
<organism evidence="8">
    <name type="scientific">uncultured Acetothermia bacterium</name>
    <dbReference type="NCBI Taxonomy" id="236499"/>
    <lineage>
        <taxon>Bacteria</taxon>
        <taxon>Candidatus Bipolaricaulota</taxon>
        <taxon>environmental samples</taxon>
    </lineage>
</organism>
<feature type="domain" description="PhoH-like protein" evidence="7">
    <location>
        <begin position="113"/>
        <end position="316"/>
    </location>
</feature>
<comment type="similarity">
    <text evidence="2">Belongs to the PhoH family.</text>
</comment>